<accession>A0A6J4I035</accession>
<evidence type="ECO:0000256" key="1">
    <source>
        <dbReference type="SAM" id="MobiDB-lite"/>
    </source>
</evidence>
<gene>
    <name evidence="2" type="ORF">AVDCRST_MAG52-1366</name>
</gene>
<feature type="compositionally biased region" description="Basic residues" evidence="1">
    <location>
        <begin position="40"/>
        <end position="53"/>
    </location>
</feature>
<feature type="region of interest" description="Disordered" evidence="1">
    <location>
        <begin position="1"/>
        <end position="53"/>
    </location>
</feature>
<proteinExistence type="predicted"/>
<name>A0A6J4I035_9ACTN</name>
<organism evidence="2">
    <name type="scientific">uncultured Blastococcus sp</name>
    <dbReference type="NCBI Taxonomy" id="217144"/>
    <lineage>
        <taxon>Bacteria</taxon>
        <taxon>Bacillati</taxon>
        <taxon>Actinomycetota</taxon>
        <taxon>Actinomycetes</taxon>
        <taxon>Geodermatophilales</taxon>
        <taxon>Geodermatophilaceae</taxon>
        <taxon>Blastococcus</taxon>
        <taxon>environmental samples</taxon>
    </lineage>
</organism>
<protein>
    <submittedName>
        <fullName evidence="2">Uncharacterized protein</fullName>
    </submittedName>
</protein>
<sequence>AGRRPVPETRPVRDHDDAARPRPASPSTQACSPRREPRGGGHRRRERRRLRPV</sequence>
<feature type="non-terminal residue" evidence="2">
    <location>
        <position position="53"/>
    </location>
</feature>
<reference evidence="2" key="1">
    <citation type="submission" date="2020-02" db="EMBL/GenBank/DDBJ databases">
        <authorList>
            <person name="Meier V. D."/>
        </authorList>
    </citation>
    <scope>NUCLEOTIDE SEQUENCE</scope>
    <source>
        <strain evidence="2">AVDCRST_MAG52</strain>
    </source>
</reference>
<feature type="compositionally biased region" description="Basic and acidic residues" evidence="1">
    <location>
        <begin position="1"/>
        <end position="20"/>
    </location>
</feature>
<dbReference type="AlphaFoldDB" id="A0A6J4I035"/>
<dbReference type="EMBL" id="CADCTN010000090">
    <property type="protein sequence ID" value="CAA9236152.1"/>
    <property type="molecule type" value="Genomic_DNA"/>
</dbReference>
<evidence type="ECO:0000313" key="2">
    <source>
        <dbReference type="EMBL" id="CAA9236152.1"/>
    </source>
</evidence>
<feature type="non-terminal residue" evidence="2">
    <location>
        <position position="1"/>
    </location>
</feature>